<name>A0ABD1XIT5_9MARC</name>
<accession>A0ABD1XIT5</accession>
<evidence type="ECO:0000256" key="1">
    <source>
        <dbReference type="SAM" id="MobiDB-lite"/>
    </source>
</evidence>
<dbReference type="Proteomes" id="UP001605036">
    <property type="component" value="Unassembled WGS sequence"/>
</dbReference>
<evidence type="ECO:0000313" key="3">
    <source>
        <dbReference type="Proteomes" id="UP001605036"/>
    </source>
</evidence>
<sequence length="635" mass="72442">MDSEGVLGLEMTTPELKPIDGMGMVSDLTRLRGMNNPLEEVKWTYMSPPLEDERKPKELKSAVFWSTGRPPKERDIEKEKELAKLIIPKPGDKDYCILKYGNIPSPRPDYCFKHGWLTGPESIQPPARPEIPEKVLNRLQMVGIDKMSLADCSTHGDLKINIFVEVEAVETVDQWDVRRETLILPCGYGHQPLRWLGQATCIRLAFLKNEPSSKFLPLDVKSMNNFVFDPDMPIREILSTGEKVIVDYTSGPNTFREPWYGLPAPSTPKTLIKEFFESLPKEHVVADVPPPKMPPPKKNKKKKEEAPPPVVDPENPDALPPPQFLDEGVQTPVDIVTFIDWPAYDIPALLQRVMPDVDETARETEFMVVREIMKAYSGTIQAILLWFSGQGKELEDKDFGLLYLEQYMTLFRDMKVCPDPFSDMYHDAGPEVRYHEKEAIKEREETAKSALRVVIPEYTETQPVPVSMDPNVPTPGVPDLSTPELKAAAVEEAVLKADEAELSKLLKVNKDKKEVRAEAIVFANAWAQVDMEVDAKTIMPYFKKWLALGENWDDYIAAGVIIYALQAPLDVMEFAERTATLRFGYREIQRNVFYRAKVAQPLYTTYDEKIEYLRKQCFRHEDPLPKLPEKKKGFL</sequence>
<proteinExistence type="predicted"/>
<comment type="caution">
    <text evidence="2">The sequence shown here is derived from an EMBL/GenBank/DDBJ whole genome shotgun (WGS) entry which is preliminary data.</text>
</comment>
<gene>
    <name evidence="2" type="ORF">R1flu_027443</name>
</gene>
<organism evidence="2 3">
    <name type="scientific">Riccia fluitans</name>
    <dbReference type="NCBI Taxonomy" id="41844"/>
    <lineage>
        <taxon>Eukaryota</taxon>
        <taxon>Viridiplantae</taxon>
        <taxon>Streptophyta</taxon>
        <taxon>Embryophyta</taxon>
        <taxon>Marchantiophyta</taxon>
        <taxon>Marchantiopsida</taxon>
        <taxon>Marchantiidae</taxon>
        <taxon>Marchantiales</taxon>
        <taxon>Ricciaceae</taxon>
        <taxon>Riccia</taxon>
    </lineage>
</organism>
<evidence type="ECO:0000313" key="2">
    <source>
        <dbReference type="EMBL" id="KAL2608870.1"/>
    </source>
</evidence>
<reference evidence="2 3" key="1">
    <citation type="submission" date="2024-09" db="EMBL/GenBank/DDBJ databases">
        <title>Chromosome-scale assembly of Riccia fluitans.</title>
        <authorList>
            <person name="Paukszto L."/>
            <person name="Sawicki J."/>
            <person name="Karawczyk K."/>
            <person name="Piernik-Szablinska J."/>
            <person name="Szczecinska M."/>
            <person name="Mazdziarz M."/>
        </authorList>
    </citation>
    <scope>NUCLEOTIDE SEQUENCE [LARGE SCALE GENOMIC DNA]</scope>
    <source>
        <strain evidence="2">Rf_01</strain>
        <tissue evidence="2">Aerial parts of the thallus</tissue>
    </source>
</reference>
<feature type="region of interest" description="Disordered" evidence="1">
    <location>
        <begin position="286"/>
        <end position="325"/>
    </location>
</feature>
<dbReference type="AlphaFoldDB" id="A0ABD1XIT5"/>
<keyword evidence="3" id="KW-1185">Reference proteome</keyword>
<dbReference type="EMBL" id="JBHFFA010000008">
    <property type="protein sequence ID" value="KAL2608870.1"/>
    <property type="molecule type" value="Genomic_DNA"/>
</dbReference>
<protein>
    <submittedName>
        <fullName evidence="2">Uncharacterized protein</fullName>
    </submittedName>
</protein>